<dbReference type="PANTHER" id="PTHR34183">
    <property type="entry name" value="ENDOLYTIC PEPTIDOGLYCAN TRANSGLYCOSYLASE RLPA"/>
    <property type="match status" value="1"/>
</dbReference>
<dbReference type="GO" id="GO:0000270">
    <property type="term" value="P:peptidoglycan metabolic process"/>
    <property type="evidence" value="ECO:0007669"/>
    <property type="project" value="UniProtKB-UniRule"/>
</dbReference>
<evidence type="ECO:0000256" key="1">
    <source>
        <dbReference type="ARBA" id="ARBA00022729"/>
    </source>
</evidence>
<feature type="domain" description="SPOR" evidence="7">
    <location>
        <begin position="198"/>
        <end position="272"/>
    </location>
</feature>
<evidence type="ECO:0000313" key="8">
    <source>
        <dbReference type="EMBL" id="TCK62067.1"/>
    </source>
</evidence>
<dbReference type="PANTHER" id="PTHR34183:SF1">
    <property type="entry name" value="ENDOLYTIC PEPTIDOGLYCAN TRANSGLYCOSYLASE RLPA"/>
    <property type="match status" value="1"/>
</dbReference>
<evidence type="ECO:0000256" key="4">
    <source>
        <dbReference type="HAMAP-Rule" id="MF_02071"/>
    </source>
</evidence>
<evidence type="ECO:0000256" key="2">
    <source>
        <dbReference type="ARBA" id="ARBA00023239"/>
    </source>
</evidence>
<dbReference type="InterPro" id="IPR007730">
    <property type="entry name" value="SPOR-like_dom"/>
</dbReference>
<evidence type="ECO:0000259" key="7">
    <source>
        <dbReference type="PROSITE" id="PS51724"/>
    </source>
</evidence>
<dbReference type="HAMAP" id="MF_02071">
    <property type="entry name" value="RlpA"/>
    <property type="match status" value="1"/>
</dbReference>
<dbReference type="AlphaFoldDB" id="A0A4R1KD95"/>
<dbReference type="GO" id="GO:0042834">
    <property type="term" value="F:peptidoglycan binding"/>
    <property type="evidence" value="ECO:0007669"/>
    <property type="project" value="InterPro"/>
</dbReference>
<protein>
    <recommendedName>
        <fullName evidence="4">Probable endolytic peptidoglycan transglycosylase RlpA</fullName>
        <ecNumber evidence="4">4.2.2.-</ecNumber>
    </recommendedName>
</protein>
<accession>A0A4R1KD95</accession>
<dbReference type="InterPro" id="IPR009009">
    <property type="entry name" value="RlpA-like_DPBB"/>
</dbReference>
<keyword evidence="3 4" id="KW-0961">Cell wall biogenesis/degradation</keyword>
<comment type="function">
    <text evidence="4">Lytic transglycosylase with a strong preference for naked glycan strands that lack stem peptides.</text>
</comment>
<comment type="similarity">
    <text evidence="4 5">Belongs to the RlpA family.</text>
</comment>
<sequence precursor="true">MNRFIWKILILNLLILSALPAFADGETAQPQTQPQEQQKAAAPEDKKMASAIEEKKPIAVADARTPAGAEMFGAVFDRPYTVRGITYYRMKSVQSFKQSGLASWYGKGDHGKKTSSGERYNMFDMTAAHKQLPLGSLVRVDCSETGKTVVVRVNDRGPHVPGRIIDLSYAAASQLELIGKGLTKVDITLINGTEEDNEPEMGNFSVQLASFSIRQNAEEVAAGIANAVIEPAIINGTEYFRVRVVGFTTREDAVTFKDSKVGTYPNALIISE</sequence>
<name>A0A4R1KD95_9BACT</name>
<dbReference type="SUPFAM" id="SSF110997">
    <property type="entry name" value="Sporulation related repeat"/>
    <property type="match status" value="1"/>
</dbReference>
<dbReference type="SUPFAM" id="SSF50685">
    <property type="entry name" value="Barwin-like endoglucanases"/>
    <property type="match status" value="1"/>
</dbReference>
<keyword evidence="8" id="KW-0449">Lipoprotein</keyword>
<keyword evidence="9" id="KW-1185">Reference proteome</keyword>
<dbReference type="RefSeq" id="WP_165871168.1">
    <property type="nucleotide sequence ID" value="NZ_JAJUHT010000002.1"/>
</dbReference>
<comment type="caution">
    <text evidence="8">The sequence shown here is derived from an EMBL/GenBank/DDBJ whole genome shotgun (WGS) entry which is preliminary data.</text>
</comment>
<keyword evidence="1 4" id="KW-0732">Signal</keyword>
<dbReference type="EC" id="4.2.2.-" evidence="4"/>
<feature type="compositionally biased region" description="Low complexity" evidence="6">
    <location>
        <begin position="27"/>
        <end position="41"/>
    </location>
</feature>
<proteinExistence type="inferred from homology"/>
<feature type="region of interest" description="Disordered" evidence="6">
    <location>
        <begin position="27"/>
        <end position="48"/>
    </location>
</feature>
<feature type="chain" id="PRO_5021056026" description="Probable endolytic peptidoglycan transglycosylase RlpA" evidence="4">
    <location>
        <begin position="24"/>
        <end position="272"/>
    </location>
</feature>
<dbReference type="NCBIfam" id="TIGR00413">
    <property type="entry name" value="rlpA"/>
    <property type="match status" value="1"/>
</dbReference>
<dbReference type="Gene3D" id="3.30.70.1070">
    <property type="entry name" value="Sporulation related repeat"/>
    <property type="match status" value="1"/>
</dbReference>
<dbReference type="Gene3D" id="2.40.40.10">
    <property type="entry name" value="RlpA-like domain"/>
    <property type="match status" value="1"/>
</dbReference>
<dbReference type="Pfam" id="PF05036">
    <property type="entry name" value="SPOR"/>
    <property type="match status" value="1"/>
</dbReference>
<keyword evidence="2 4" id="KW-0456">Lyase</keyword>
<evidence type="ECO:0000256" key="3">
    <source>
        <dbReference type="ARBA" id="ARBA00023316"/>
    </source>
</evidence>
<reference evidence="8 9" key="1">
    <citation type="submission" date="2019-03" db="EMBL/GenBank/DDBJ databases">
        <title>Genomic Encyclopedia of Type Strains, Phase IV (KMG-IV): sequencing the most valuable type-strain genomes for metagenomic binning, comparative biology and taxonomic classification.</title>
        <authorList>
            <person name="Goeker M."/>
        </authorList>
    </citation>
    <scope>NUCLEOTIDE SEQUENCE [LARGE SCALE GENOMIC DNA]</scope>
    <source>
        <strain evidence="8 9">DSM 24984</strain>
    </source>
</reference>
<gene>
    <name evidence="4" type="primary">rlpA</name>
    <name evidence="8" type="ORF">C8D98_0577</name>
</gene>
<dbReference type="GO" id="GO:0008932">
    <property type="term" value="F:lytic endotransglycosylase activity"/>
    <property type="evidence" value="ECO:0007669"/>
    <property type="project" value="UniProtKB-UniRule"/>
</dbReference>
<dbReference type="Proteomes" id="UP000294614">
    <property type="component" value="Unassembled WGS sequence"/>
</dbReference>
<dbReference type="Pfam" id="PF03330">
    <property type="entry name" value="DPBB_1"/>
    <property type="match status" value="1"/>
</dbReference>
<dbReference type="InterPro" id="IPR034718">
    <property type="entry name" value="RlpA"/>
</dbReference>
<dbReference type="InterPro" id="IPR036908">
    <property type="entry name" value="RlpA-like_sf"/>
</dbReference>
<dbReference type="InterPro" id="IPR036680">
    <property type="entry name" value="SPOR-like_sf"/>
</dbReference>
<organism evidence="8 9">
    <name type="scientific">Seleniivibrio woodruffii</name>
    <dbReference type="NCBI Taxonomy" id="1078050"/>
    <lineage>
        <taxon>Bacteria</taxon>
        <taxon>Pseudomonadati</taxon>
        <taxon>Deferribacterota</taxon>
        <taxon>Deferribacteres</taxon>
        <taxon>Deferribacterales</taxon>
        <taxon>Geovibrionaceae</taxon>
        <taxon>Seleniivibrio</taxon>
    </lineage>
</organism>
<evidence type="ECO:0000313" key="9">
    <source>
        <dbReference type="Proteomes" id="UP000294614"/>
    </source>
</evidence>
<evidence type="ECO:0000256" key="5">
    <source>
        <dbReference type="RuleBase" id="RU003495"/>
    </source>
</evidence>
<dbReference type="PROSITE" id="PS51724">
    <property type="entry name" value="SPOR"/>
    <property type="match status" value="1"/>
</dbReference>
<dbReference type="EMBL" id="SMGG01000003">
    <property type="protein sequence ID" value="TCK62067.1"/>
    <property type="molecule type" value="Genomic_DNA"/>
</dbReference>
<evidence type="ECO:0000256" key="6">
    <source>
        <dbReference type="SAM" id="MobiDB-lite"/>
    </source>
</evidence>
<dbReference type="GO" id="GO:0071555">
    <property type="term" value="P:cell wall organization"/>
    <property type="evidence" value="ECO:0007669"/>
    <property type="project" value="UniProtKB-KW"/>
</dbReference>
<dbReference type="InterPro" id="IPR012997">
    <property type="entry name" value="RplA"/>
</dbReference>
<feature type="signal peptide" evidence="4">
    <location>
        <begin position="1"/>
        <end position="23"/>
    </location>
</feature>
<dbReference type="CDD" id="cd22268">
    <property type="entry name" value="DPBB_RlpA-like"/>
    <property type="match status" value="1"/>
</dbReference>